<dbReference type="Proteomes" id="UP000193920">
    <property type="component" value="Unassembled WGS sequence"/>
</dbReference>
<comment type="caution">
    <text evidence="1">The sequence shown here is derived from an EMBL/GenBank/DDBJ whole genome shotgun (WGS) entry which is preliminary data.</text>
</comment>
<organism evidence="1 2">
    <name type="scientific">Neocallimastix californiae</name>
    <dbReference type="NCBI Taxonomy" id="1754190"/>
    <lineage>
        <taxon>Eukaryota</taxon>
        <taxon>Fungi</taxon>
        <taxon>Fungi incertae sedis</taxon>
        <taxon>Chytridiomycota</taxon>
        <taxon>Chytridiomycota incertae sedis</taxon>
        <taxon>Neocallimastigomycetes</taxon>
        <taxon>Neocallimastigales</taxon>
        <taxon>Neocallimastigaceae</taxon>
        <taxon>Neocallimastix</taxon>
    </lineage>
</organism>
<accession>A0A1Y2CGD8</accession>
<sequence>MKNYMENTRTLLSERSDVMEDLILIEENCAQALRFLKPLINDLLKYQEKIDRNYKLKNRLMNHINRNFN</sequence>
<dbReference type="EMBL" id="MCOG01000111">
    <property type="protein sequence ID" value="ORY45385.1"/>
    <property type="molecule type" value="Genomic_DNA"/>
</dbReference>
<gene>
    <name evidence="1" type="ORF">LY90DRAFT_671510</name>
</gene>
<protein>
    <submittedName>
        <fullName evidence="1">Uncharacterized protein</fullName>
    </submittedName>
</protein>
<dbReference type="AlphaFoldDB" id="A0A1Y2CGD8"/>
<proteinExistence type="predicted"/>
<evidence type="ECO:0000313" key="1">
    <source>
        <dbReference type="EMBL" id="ORY45385.1"/>
    </source>
</evidence>
<name>A0A1Y2CGD8_9FUNG</name>
<evidence type="ECO:0000313" key="2">
    <source>
        <dbReference type="Proteomes" id="UP000193920"/>
    </source>
</evidence>
<reference evidence="1 2" key="1">
    <citation type="submission" date="2016-08" db="EMBL/GenBank/DDBJ databases">
        <title>A Parts List for Fungal Cellulosomes Revealed by Comparative Genomics.</title>
        <authorList>
            <consortium name="DOE Joint Genome Institute"/>
            <person name="Haitjema C.H."/>
            <person name="Gilmore S.P."/>
            <person name="Henske J.K."/>
            <person name="Solomon K.V."/>
            <person name="De Groot R."/>
            <person name="Kuo A."/>
            <person name="Mondo S.J."/>
            <person name="Salamov A.A."/>
            <person name="Labutti K."/>
            <person name="Zhao Z."/>
            <person name="Chiniquy J."/>
            <person name="Barry K."/>
            <person name="Brewer H.M."/>
            <person name="Purvine S.O."/>
            <person name="Wright A.T."/>
            <person name="Boxma B."/>
            <person name="Van Alen T."/>
            <person name="Hackstein J.H."/>
            <person name="Baker S.E."/>
            <person name="Grigoriev I.V."/>
            <person name="O'Malley M.A."/>
        </authorList>
    </citation>
    <scope>NUCLEOTIDE SEQUENCE [LARGE SCALE GENOMIC DNA]</scope>
    <source>
        <strain evidence="1 2">G1</strain>
    </source>
</reference>
<keyword evidence="2" id="KW-1185">Reference proteome</keyword>